<evidence type="ECO:0000256" key="2">
    <source>
        <dbReference type="ARBA" id="ARBA00022898"/>
    </source>
</evidence>
<dbReference type="PANTHER" id="PTHR43713">
    <property type="entry name" value="GLUTAMATE-1-SEMIALDEHYDE 2,1-AMINOMUTASE"/>
    <property type="match status" value="1"/>
</dbReference>
<dbReference type="OrthoDB" id="9801052at2"/>
<organism evidence="4 5">
    <name type="scientific">Neorhizobium alkalisoli</name>
    <dbReference type="NCBI Taxonomy" id="528178"/>
    <lineage>
        <taxon>Bacteria</taxon>
        <taxon>Pseudomonadati</taxon>
        <taxon>Pseudomonadota</taxon>
        <taxon>Alphaproteobacteria</taxon>
        <taxon>Hyphomicrobiales</taxon>
        <taxon>Rhizobiaceae</taxon>
        <taxon>Rhizobium/Agrobacterium group</taxon>
        <taxon>Neorhizobium</taxon>
    </lineage>
</organism>
<dbReference type="PANTHER" id="PTHR43713:SF3">
    <property type="entry name" value="GLUTAMATE-1-SEMIALDEHYDE 2,1-AMINOMUTASE 1, CHLOROPLASTIC-RELATED"/>
    <property type="match status" value="1"/>
</dbReference>
<comment type="cofactor">
    <cofactor evidence="1">
        <name>pyridoxal 5'-phosphate</name>
        <dbReference type="ChEBI" id="CHEBI:597326"/>
    </cofactor>
</comment>
<evidence type="ECO:0000313" key="5">
    <source>
        <dbReference type="Proteomes" id="UP000320653"/>
    </source>
</evidence>
<comment type="caution">
    <text evidence="4">The sequence shown here is derived from an EMBL/GenBank/DDBJ whole genome shotgun (WGS) entry which is preliminary data.</text>
</comment>
<keyword evidence="2 3" id="KW-0663">Pyridoxal phosphate</keyword>
<evidence type="ECO:0000313" key="4">
    <source>
        <dbReference type="EMBL" id="TWF48089.1"/>
    </source>
</evidence>
<dbReference type="InterPro" id="IPR015424">
    <property type="entry name" value="PyrdxlP-dep_Trfase"/>
</dbReference>
<reference evidence="4 5" key="1">
    <citation type="submission" date="2019-06" db="EMBL/GenBank/DDBJ databases">
        <title>Sorghum-associated microbial communities from plants grown in Nebraska, USA.</title>
        <authorList>
            <person name="Schachtman D."/>
        </authorList>
    </citation>
    <scope>NUCLEOTIDE SEQUENCE [LARGE SCALE GENOMIC DNA]</scope>
    <source>
        <strain evidence="4 5">1225</strain>
    </source>
</reference>
<name>A0A561QCI2_9HYPH</name>
<dbReference type="NCBIfam" id="NF004856">
    <property type="entry name" value="PRK06209.1"/>
    <property type="match status" value="1"/>
</dbReference>
<dbReference type="SUPFAM" id="SSF53383">
    <property type="entry name" value="PLP-dependent transferases"/>
    <property type="match status" value="1"/>
</dbReference>
<dbReference type="Gene3D" id="3.90.1150.10">
    <property type="entry name" value="Aspartate Aminotransferase, domain 1"/>
    <property type="match status" value="1"/>
</dbReference>
<dbReference type="GO" id="GO:0030170">
    <property type="term" value="F:pyridoxal phosphate binding"/>
    <property type="evidence" value="ECO:0007669"/>
    <property type="project" value="InterPro"/>
</dbReference>
<dbReference type="InterPro" id="IPR005814">
    <property type="entry name" value="Aminotrans_3"/>
</dbReference>
<comment type="similarity">
    <text evidence="3">Belongs to the class-III pyridoxal-phosphate-dependent aminotransferase family.</text>
</comment>
<keyword evidence="5" id="KW-1185">Reference proteome</keyword>
<dbReference type="InterPro" id="IPR015421">
    <property type="entry name" value="PyrdxlP-dep_Trfase_major"/>
</dbReference>
<evidence type="ECO:0000256" key="3">
    <source>
        <dbReference type="RuleBase" id="RU003560"/>
    </source>
</evidence>
<dbReference type="Proteomes" id="UP000320653">
    <property type="component" value="Unassembled WGS sequence"/>
</dbReference>
<gene>
    <name evidence="4" type="ORF">FHW37_109152</name>
</gene>
<dbReference type="Gene3D" id="3.40.640.10">
    <property type="entry name" value="Type I PLP-dependent aspartate aminotransferase-like (Major domain)"/>
    <property type="match status" value="1"/>
</dbReference>
<dbReference type="AlphaFoldDB" id="A0A561QCI2"/>
<proteinExistence type="inferred from homology"/>
<dbReference type="Pfam" id="PF00202">
    <property type="entry name" value="Aminotran_3"/>
    <property type="match status" value="1"/>
</dbReference>
<sequence length="467" mass="51438">MGNLIQNFEQSDRLRRRAAQIIPGGAHTYAKGDDQYPLLSPGFIASGYGCHVWDVDGNQYIEYGMGNRAVGLGHAYAHVTAAARAELDRGCNFVRPSRIEVDCASTFLETIEGAEMVKFCKNGSDAVSAAIRLARAVTGRDLVARCSDHPFFSTDDWFIGTTEMNAGIPQAIQDLTVGFTYNDIESAKALLKRHPSRIAAFILEPSRGEKPRDHFLHKLRKLCHENGALFILDEMITGFRWHTGGAQKAYDIVPDLSCFGKALGNGFSISALAGKREFMELGGIEQTAQPRVFLLSTTHGAETHAMAAAIATMHVYQHEPVITHLAHQGNMLRASINQITAAHGVELHFGVQGHSACLSYFTLDENGMPSQAFRSLFLQETIRRGLLAPSMVVSYTHQDEDIAKTLDAVDGALKIYRRALEDGVENYLVGRPSEVVFRRFNYSTPQSVIHHVPEDKSAGFPSFIQKN</sequence>
<dbReference type="EMBL" id="VIWP01000009">
    <property type="protein sequence ID" value="TWF48089.1"/>
    <property type="molecule type" value="Genomic_DNA"/>
</dbReference>
<evidence type="ECO:0000256" key="1">
    <source>
        <dbReference type="ARBA" id="ARBA00001933"/>
    </source>
</evidence>
<accession>A0A561QCI2</accession>
<dbReference type="GO" id="GO:0008483">
    <property type="term" value="F:transaminase activity"/>
    <property type="evidence" value="ECO:0007669"/>
    <property type="project" value="InterPro"/>
</dbReference>
<dbReference type="InterPro" id="IPR015422">
    <property type="entry name" value="PyrdxlP-dep_Trfase_small"/>
</dbReference>
<dbReference type="RefSeq" id="WP_145641872.1">
    <property type="nucleotide sequence ID" value="NZ_VIWP01000009.1"/>
</dbReference>
<protein>
    <submittedName>
        <fullName evidence="4">Glutamate-1-semialdehyde 2,1-aminomutase</fullName>
    </submittedName>
</protein>